<dbReference type="AlphaFoldDB" id="A0A5M3VZR4"/>
<sequence>MTRSGYKRTVRRRRNAGASLPLIFVSVVAVCALIAVVVLAVLLVERAPEGVAEAAVSATASAAPAGEGAESSEPPAQPRTRAGARKAAEASFEAYTVGDYGSFWDGWTAADQEIVSRKDYQRRFKLCPQGAQGIAWVIKKVLVSGNRAVVRAQRLILIEDYTFRYEGGEWRYKLRPEQREPYETKTINQIVAEAKESGNCG</sequence>
<keyword evidence="2" id="KW-0472">Membrane</keyword>
<accession>A0A5M3VZR4</accession>
<dbReference type="Proteomes" id="UP000334990">
    <property type="component" value="Unassembled WGS sequence"/>
</dbReference>
<reference evidence="3 4" key="1">
    <citation type="submission" date="2019-10" db="EMBL/GenBank/DDBJ databases">
        <title>Whole genome shotgun sequence of Acrocarpospora corrugata NBRC 13972.</title>
        <authorList>
            <person name="Ichikawa N."/>
            <person name="Kimura A."/>
            <person name="Kitahashi Y."/>
            <person name="Komaki H."/>
            <person name="Oguchi A."/>
        </authorList>
    </citation>
    <scope>NUCLEOTIDE SEQUENCE [LARGE SCALE GENOMIC DNA]</scope>
    <source>
        <strain evidence="3 4">NBRC 13972</strain>
    </source>
</reference>
<evidence type="ECO:0000313" key="3">
    <source>
        <dbReference type="EMBL" id="GES02325.1"/>
    </source>
</evidence>
<comment type="caution">
    <text evidence="3">The sequence shown here is derived from an EMBL/GenBank/DDBJ whole genome shotgun (WGS) entry which is preliminary data.</text>
</comment>
<feature type="region of interest" description="Disordered" evidence="1">
    <location>
        <begin position="63"/>
        <end position="83"/>
    </location>
</feature>
<keyword evidence="4" id="KW-1185">Reference proteome</keyword>
<feature type="transmembrane region" description="Helical" evidence="2">
    <location>
        <begin position="20"/>
        <end position="44"/>
    </location>
</feature>
<keyword evidence="2" id="KW-0812">Transmembrane</keyword>
<evidence type="ECO:0000256" key="2">
    <source>
        <dbReference type="SAM" id="Phobius"/>
    </source>
</evidence>
<organism evidence="3 4">
    <name type="scientific">Acrocarpospora corrugata</name>
    <dbReference type="NCBI Taxonomy" id="35763"/>
    <lineage>
        <taxon>Bacteria</taxon>
        <taxon>Bacillati</taxon>
        <taxon>Actinomycetota</taxon>
        <taxon>Actinomycetes</taxon>
        <taxon>Streptosporangiales</taxon>
        <taxon>Streptosporangiaceae</taxon>
        <taxon>Acrocarpospora</taxon>
    </lineage>
</organism>
<evidence type="ECO:0000313" key="4">
    <source>
        <dbReference type="Proteomes" id="UP000334990"/>
    </source>
</evidence>
<dbReference type="EMBL" id="BLAD01000057">
    <property type="protein sequence ID" value="GES02325.1"/>
    <property type="molecule type" value="Genomic_DNA"/>
</dbReference>
<name>A0A5M3VZR4_9ACTN</name>
<evidence type="ECO:0000256" key="1">
    <source>
        <dbReference type="SAM" id="MobiDB-lite"/>
    </source>
</evidence>
<proteinExistence type="predicted"/>
<protein>
    <submittedName>
        <fullName evidence="3">Uncharacterized protein</fullName>
    </submittedName>
</protein>
<gene>
    <name evidence="3" type="ORF">Acor_43910</name>
</gene>
<feature type="compositionally biased region" description="Low complexity" evidence="1">
    <location>
        <begin position="63"/>
        <end position="74"/>
    </location>
</feature>
<keyword evidence="2" id="KW-1133">Transmembrane helix</keyword>